<dbReference type="Proteomes" id="UP000027590">
    <property type="component" value="Unassembled WGS sequence"/>
</dbReference>
<organism evidence="2 3">
    <name type="scientific">Parasaccharibacter apium</name>
    <dbReference type="NCBI Taxonomy" id="1510841"/>
    <lineage>
        <taxon>Bacteria</taxon>
        <taxon>Pseudomonadati</taxon>
        <taxon>Pseudomonadota</taxon>
        <taxon>Alphaproteobacteria</taxon>
        <taxon>Acetobacterales</taxon>
        <taxon>Acetobacteraceae</taxon>
        <taxon>Parasaccharibacter</taxon>
    </lineage>
</organism>
<reference evidence="2 3" key="1">
    <citation type="journal article" date="2014" name="Genome Biol. Evol.">
        <title>Acetic acid bacteria genomes reveal functional traits for adaptation to life in insect guts.</title>
        <authorList>
            <person name="Chouaia B."/>
            <person name="Gaiarsa S."/>
            <person name="Crotti E."/>
            <person name="Comandatore F."/>
            <person name="Degli Esposti M."/>
            <person name="Ricci I."/>
            <person name="Alma A."/>
            <person name="Favia G."/>
            <person name="Bandi C."/>
            <person name="Daffonchio D."/>
        </authorList>
    </citation>
    <scope>NUCLEOTIDE SEQUENCE [LARGE SCALE GENOMIC DNA]</scope>
    <source>
        <strain evidence="3">AM169</strain>
    </source>
</reference>
<evidence type="ECO:0000313" key="2">
    <source>
        <dbReference type="EMBL" id="CDG32962.1"/>
    </source>
</evidence>
<keyword evidence="1" id="KW-0472">Membrane</keyword>
<accession>A0A7U7J0E5</accession>
<gene>
    <name evidence="2" type="ORF">SACS_0224</name>
</gene>
<evidence type="ECO:0008006" key="4">
    <source>
        <dbReference type="Google" id="ProtNLM"/>
    </source>
</evidence>
<evidence type="ECO:0000256" key="1">
    <source>
        <dbReference type="SAM" id="Phobius"/>
    </source>
</evidence>
<evidence type="ECO:0000313" key="3">
    <source>
        <dbReference type="Proteomes" id="UP000027590"/>
    </source>
</evidence>
<keyword evidence="1" id="KW-0812">Transmembrane</keyword>
<protein>
    <recommendedName>
        <fullName evidence="4">Phage holin family protein</fullName>
    </recommendedName>
</protein>
<name>A0A7U7J0E5_9PROT</name>
<dbReference type="AlphaFoldDB" id="A0A7U7J0E5"/>
<keyword evidence="1" id="KW-1133">Transmembrane helix</keyword>
<feature type="transmembrane region" description="Helical" evidence="1">
    <location>
        <begin position="53"/>
        <end position="78"/>
    </location>
</feature>
<sequence length="170" mass="18589">MFCPPSGKGLGVFHESGRGSSRIMNGLLELGQAVLAAQGKIFRECAKRHGIRLCFLVVALVFLGFAAITLHGVFWAFFRQVCHLGLLLSATCVLGIDLLFFIIFLLLAVRAGHSGLAEARARMERDRKMHELKQSFALTSLLGLASGPVGRYAGGQAWRMAKGVFTRRKK</sequence>
<reference evidence="2 3" key="2">
    <citation type="journal article" date="2014" name="PLoS ONE">
        <title>Evolution of mitochondria reconstructed from the energy metabolism of living bacteria.</title>
        <authorList>
            <person name="Degli Esposti M."/>
            <person name="Chouaia B."/>
            <person name="Comandatore F."/>
            <person name="Crotti E."/>
            <person name="Sassera D."/>
            <person name="Lievens P.M."/>
            <person name="Daffonchio D."/>
            <person name="Bandi C."/>
        </authorList>
    </citation>
    <scope>NUCLEOTIDE SEQUENCE [LARGE SCALE GENOMIC DNA]</scope>
    <source>
        <strain evidence="3">AM169</strain>
    </source>
</reference>
<dbReference type="EMBL" id="CBLY010000002">
    <property type="protein sequence ID" value="CDG32962.1"/>
    <property type="molecule type" value="Genomic_DNA"/>
</dbReference>
<proteinExistence type="predicted"/>
<comment type="caution">
    <text evidence="2">The sequence shown here is derived from an EMBL/GenBank/DDBJ whole genome shotgun (WGS) entry which is preliminary data.</text>
</comment>
<feature type="transmembrane region" description="Helical" evidence="1">
    <location>
        <begin position="84"/>
        <end position="109"/>
    </location>
</feature>